<evidence type="ECO:0000313" key="3">
    <source>
        <dbReference type="EMBL" id="PIA39494.1"/>
    </source>
</evidence>
<dbReference type="FunFam" id="1.25.40.10:FF:000284">
    <property type="entry name" value="Pentatricopeptide repeat-containing protein"/>
    <property type="match status" value="1"/>
</dbReference>
<dbReference type="Pfam" id="PF01535">
    <property type="entry name" value="PPR"/>
    <property type="match status" value="2"/>
</dbReference>
<dbReference type="PANTHER" id="PTHR24015">
    <property type="entry name" value="OS07G0578800 PROTEIN-RELATED"/>
    <property type="match status" value="1"/>
</dbReference>
<evidence type="ECO:0000313" key="4">
    <source>
        <dbReference type="Proteomes" id="UP000230069"/>
    </source>
</evidence>
<dbReference type="AlphaFoldDB" id="A0A2G5D7L3"/>
<dbReference type="Pfam" id="PF12854">
    <property type="entry name" value="PPR_1"/>
    <property type="match status" value="1"/>
</dbReference>
<feature type="repeat" description="PPR" evidence="2">
    <location>
        <begin position="115"/>
        <end position="149"/>
    </location>
</feature>
<dbReference type="InParanoid" id="A0A2G5D7L3"/>
<dbReference type="Gene3D" id="1.25.40.10">
    <property type="entry name" value="Tetratricopeptide repeat domain"/>
    <property type="match status" value="5"/>
</dbReference>
<gene>
    <name evidence="3" type="ORF">AQUCO_02600147v1</name>
</gene>
<dbReference type="Proteomes" id="UP000230069">
    <property type="component" value="Unassembled WGS sequence"/>
</dbReference>
<feature type="repeat" description="PPR" evidence="2">
    <location>
        <begin position="219"/>
        <end position="253"/>
    </location>
</feature>
<dbReference type="FunCoup" id="A0A2G5D7L3">
    <property type="interactions" value="10"/>
</dbReference>
<evidence type="ECO:0000256" key="1">
    <source>
        <dbReference type="ARBA" id="ARBA00022737"/>
    </source>
</evidence>
<dbReference type="InterPro" id="IPR002885">
    <property type="entry name" value="PPR_rpt"/>
</dbReference>
<dbReference type="OrthoDB" id="185373at2759"/>
<keyword evidence="1" id="KW-0677">Repeat</keyword>
<dbReference type="GO" id="GO:0003729">
    <property type="term" value="F:mRNA binding"/>
    <property type="evidence" value="ECO:0007669"/>
    <property type="project" value="UniProtKB-ARBA"/>
</dbReference>
<protein>
    <recommendedName>
        <fullName evidence="5">Pentacotripeptide-repeat region of PRORP domain-containing protein</fullName>
    </recommendedName>
</protein>
<dbReference type="EMBL" id="KZ305043">
    <property type="protein sequence ID" value="PIA39494.1"/>
    <property type="molecule type" value="Genomic_DNA"/>
</dbReference>
<dbReference type="SUPFAM" id="SSF48452">
    <property type="entry name" value="TPR-like"/>
    <property type="match status" value="1"/>
</dbReference>
<evidence type="ECO:0000256" key="2">
    <source>
        <dbReference type="PROSITE-ProRule" id="PRU00708"/>
    </source>
</evidence>
<dbReference type="FunFam" id="1.25.40.10:FF:000344">
    <property type="entry name" value="Pentatricopeptide repeat-containing protein"/>
    <property type="match status" value="1"/>
</dbReference>
<dbReference type="Pfam" id="PF20431">
    <property type="entry name" value="E_motif"/>
    <property type="match status" value="1"/>
</dbReference>
<dbReference type="STRING" id="218851.A0A2G5D7L3"/>
<accession>A0A2G5D7L3</accession>
<dbReference type="FunFam" id="1.25.40.10:FF:000090">
    <property type="entry name" value="Pentatricopeptide repeat-containing protein, chloroplastic"/>
    <property type="match status" value="1"/>
</dbReference>
<reference evidence="3 4" key="1">
    <citation type="submission" date="2017-09" db="EMBL/GenBank/DDBJ databases">
        <title>WGS assembly of Aquilegia coerulea Goldsmith.</title>
        <authorList>
            <person name="Hodges S."/>
            <person name="Kramer E."/>
            <person name="Nordborg M."/>
            <person name="Tomkins J."/>
            <person name="Borevitz J."/>
            <person name="Derieg N."/>
            <person name="Yan J."/>
            <person name="Mihaltcheva S."/>
            <person name="Hayes R.D."/>
            <person name="Rokhsar D."/>
        </authorList>
    </citation>
    <scope>NUCLEOTIDE SEQUENCE [LARGE SCALE GENOMIC DNA]</scope>
    <source>
        <strain evidence="4">cv. Goldsmith</strain>
    </source>
</reference>
<feature type="repeat" description="PPR" evidence="2">
    <location>
        <begin position="391"/>
        <end position="425"/>
    </location>
</feature>
<dbReference type="FunFam" id="1.25.40.10:FF:000073">
    <property type="entry name" value="Pentatricopeptide repeat-containing protein chloroplastic"/>
    <property type="match status" value="1"/>
</dbReference>
<feature type="repeat" description="PPR" evidence="2">
    <location>
        <begin position="321"/>
        <end position="355"/>
    </location>
</feature>
<proteinExistence type="predicted"/>
<dbReference type="InterPro" id="IPR046960">
    <property type="entry name" value="PPR_At4g14850-like_plant"/>
</dbReference>
<dbReference type="PROSITE" id="PS51375">
    <property type="entry name" value="PPR"/>
    <property type="match status" value="5"/>
</dbReference>
<evidence type="ECO:0008006" key="5">
    <source>
        <dbReference type="Google" id="ProtNLM"/>
    </source>
</evidence>
<name>A0A2G5D7L3_AQUCA</name>
<dbReference type="InterPro" id="IPR011990">
    <property type="entry name" value="TPR-like_helical_dom_sf"/>
</dbReference>
<sequence length="738" mass="82959">MGNLHSARIVFNTFTNPDSFMWGVLIRNYVWNHFYIEAISLYNQLHICDRYIFPSLLKACSGLSDVGLGRKFHGKIVKSGVEFDKFVETALLCMYSDCGSLNEACKVFDDMSMKDVVSWSSMILSYVRNGRVYEGLDLFRKMVFQGIEVDSVTMLSVIEACYVVCDCKLAKSVHGYILKRMIRGIGSDESLESSLIVMYSTCGDLDNAERLFNRGTCLNNASWTAMISCYNKRGRFQEALDIYVKMQECNVEPNSVTVVGVLVSCSRLFWLREGMSVHGFILRSGIDLGFGTVGSALIDMYASCGKLGNCEKVFLSIKDRTIVSWNSVISVYARNGLEEEAFRLFLQLRLHGLSPDSFTLASSLSACGKSGYYQLGSQIHSLIVQTGFDSNEYVQNSLIDMYCKCGFVDIAYKIFVKMQEKSLITWNSMICGFTQNGNSVEAIGLLDQMHCKNLEMDNVTFLSALQSCSHLSYLEKGRCFHHKLIINGLKKDSYVDTTLTDMYAKCGDLPMAQRVFDTMLERSVASWSAIIAGYGIHGYLDNAISLFNQMVGLGIRPNDITFISILSACSHAGSVEQGKFYFNLMRKDFDIEPILEHFILMVDLLSRAGDLTGALWIINTMSVPASSSIWGALLNGCRIHGRFDMIETIRKTILDLEPNNSGYYTLLSNIYAEGGKWDEFRMMRAMMKDIGLRKVPGYSMIQINRKMYRFGAGDTTNSQSRKISSRTGLYIRTKATYS</sequence>
<dbReference type="GO" id="GO:0009451">
    <property type="term" value="P:RNA modification"/>
    <property type="evidence" value="ECO:0007669"/>
    <property type="project" value="InterPro"/>
</dbReference>
<dbReference type="PANTHER" id="PTHR24015:SF1063">
    <property type="entry name" value="OS12G0156900 PROTEIN"/>
    <property type="match status" value="1"/>
</dbReference>
<dbReference type="Pfam" id="PF13041">
    <property type="entry name" value="PPR_2"/>
    <property type="match status" value="5"/>
</dbReference>
<keyword evidence="4" id="KW-1185">Reference proteome</keyword>
<dbReference type="NCBIfam" id="TIGR00756">
    <property type="entry name" value="PPR"/>
    <property type="match status" value="6"/>
</dbReference>
<organism evidence="3 4">
    <name type="scientific">Aquilegia coerulea</name>
    <name type="common">Rocky mountain columbine</name>
    <dbReference type="NCBI Taxonomy" id="218851"/>
    <lineage>
        <taxon>Eukaryota</taxon>
        <taxon>Viridiplantae</taxon>
        <taxon>Streptophyta</taxon>
        <taxon>Embryophyta</taxon>
        <taxon>Tracheophyta</taxon>
        <taxon>Spermatophyta</taxon>
        <taxon>Magnoliopsida</taxon>
        <taxon>Ranunculales</taxon>
        <taxon>Ranunculaceae</taxon>
        <taxon>Thalictroideae</taxon>
        <taxon>Aquilegia</taxon>
    </lineage>
</organism>
<dbReference type="InterPro" id="IPR046848">
    <property type="entry name" value="E_motif"/>
</dbReference>
<feature type="repeat" description="PPR" evidence="2">
    <location>
        <begin position="523"/>
        <end position="557"/>
    </location>
</feature>